<dbReference type="GO" id="GO:0004175">
    <property type="term" value="F:endopeptidase activity"/>
    <property type="evidence" value="ECO:0007669"/>
    <property type="project" value="UniProtKB-ARBA"/>
</dbReference>
<feature type="transmembrane region" description="Helical" evidence="1">
    <location>
        <begin position="172"/>
        <end position="189"/>
    </location>
</feature>
<dbReference type="EMBL" id="SBII01000003">
    <property type="protein sequence ID" value="RWX01528.1"/>
    <property type="molecule type" value="Genomic_DNA"/>
</dbReference>
<dbReference type="GO" id="GO:0006508">
    <property type="term" value="P:proteolysis"/>
    <property type="evidence" value="ECO:0007669"/>
    <property type="project" value="UniProtKB-KW"/>
</dbReference>
<proteinExistence type="predicted"/>
<dbReference type="RefSeq" id="WP_128389065.1">
    <property type="nucleotide sequence ID" value="NZ_SBII01000003.1"/>
</dbReference>
<feature type="domain" description="CAAX prenyl protease 2/Lysostaphin resistance protein A-like" evidence="2">
    <location>
        <begin position="136"/>
        <end position="233"/>
    </location>
</feature>
<dbReference type="PANTHER" id="PTHR39430">
    <property type="entry name" value="MEMBRANE-ASSOCIATED PROTEASE-RELATED"/>
    <property type="match status" value="1"/>
</dbReference>
<feature type="transmembrane region" description="Helical" evidence="1">
    <location>
        <begin position="222"/>
        <end position="239"/>
    </location>
</feature>
<feature type="transmembrane region" description="Helical" evidence="1">
    <location>
        <begin position="132"/>
        <end position="151"/>
    </location>
</feature>
<organism evidence="3 4">
    <name type="scientific">Flavobacterium cerinum</name>
    <dbReference type="NCBI Taxonomy" id="2502784"/>
    <lineage>
        <taxon>Bacteria</taxon>
        <taxon>Pseudomonadati</taxon>
        <taxon>Bacteroidota</taxon>
        <taxon>Flavobacteriia</taxon>
        <taxon>Flavobacteriales</taxon>
        <taxon>Flavobacteriaceae</taxon>
        <taxon>Flavobacterium</taxon>
    </lineage>
</organism>
<feature type="transmembrane region" description="Helical" evidence="1">
    <location>
        <begin position="16"/>
        <end position="37"/>
    </location>
</feature>
<dbReference type="GO" id="GO:0008237">
    <property type="term" value="F:metallopeptidase activity"/>
    <property type="evidence" value="ECO:0007669"/>
    <property type="project" value="UniProtKB-KW"/>
</dbReference>
<dbReference type="GO" id="GO:0080120">
    <property type="term" value="P:CAAX-box protein maturation"/>
    <property type="evidence" value="ECO:0007669"/>
    <property type="project" value="UniProtKB-ARBA"/>
</dbReference>
<keyword evidence="3" id="KW-0378">Hydrolase</keyword>
<keyword evidence="3" id="KW-0645">Protease</keyword>
<evidence type="ECO:0000313" key="4">
    <source>
        <dbReference type="Proteomes" id="UP000287527"/>
    </source>
</evidence>
<dbReference type="PANTHER" id="PTHR39430:SF1">
    <property type="entry name" value="PROTEASE"/>
    <property type="match status" value="1"/>
</dbReference>
<keyword evidence="3" id="KW-0482">Metalloprotease</keyword>
<dbReference type="Proteomes" id="UP000287527">
    <property type="component" value="Unassembled WGS sequence"/>
</dbReference>
<feature type="transmembrane region" description="Helical" evidence="1">
    <location>
        <begin position="259"/>
        <end position="278"/>
    </location>
</feature>
<dbReference type="Pfam" id="PF02517">
    <property type="entry name" value="Rce1-like"/>
    <property type="match status" value="1"/>
</dbReference>
<feature type="transmembrane region" description="Helical" evidence="1">
    <location>
        <begin position="57"/>
        <end position="78"/>
    </location>
</feature>
<gene>
    <name evidence="3" type="ORF">EPI11_06130</name>
</gene>
<protein>
    <submittedName>
        <fullName evidence="3">CPBP family intramembrane metalloprotease</fullName>
    </submittedName>
</protein>
<reference evidence="3 4" key="1">
    <citation type="submission" date="2019-01" db="EMBL/GenBank/DDBJ databases">
        <title>Flavobacterium sp. nov.,isolated from freshwater.</title>
        <authorList>
            <person name="Zhang R."/>
            <person name="Du Z.-J."/>
        </authorList>
    </citation>
    <scope>NUCLEOTIDE SEQUENCE [LARGE SCALE GENOMIC DNA]</scope>
    <source>
        <strain evidence="3 4">1E403</strain>
    </source>
</reference>
<feature type="transmembrane region" description="Helical" evidence="1">
    <location>
        <begin position="195"/>
        <end position="215"/>
    </location>
</feature>
<dbReference type="OrthoDB" id="2806188at2"/>
<dbReference type="AlphaFoldDB" id="A0A3S3QDW7"/>
<name>A0A3S3QDW7_9FLAO</name>
<keyword evidence="1" id="KW-0812">Transmembrane</keyword>
<keyword evidence="1" id="KW-0472">Membrane</keyword>
<keyword evidence="1" id="KW-1133">Transmembrane helix</keyword>
<evidence type="ECO:0000313" key="3">
    <source>
        <dbReference type="EMBL" id="RWX01528.1"/>
    </source>
</evidence>
<comment type="caution">
    <text evidence="3">The sequence shown here is derived from an EMBL/GenBank/DDBJ whole genome shotgun (WGS) entry which is preliminary data.</text>
</comment>
<accession>A0A3S3QDW7</accession>
<sequence>MFIEQAYSKKFDIIKYLPIPIIFMLLMLLNYVAVVALNLDVDKLIQDEITRKGTNRVFFETMLPLAIFLIMLLVWVKFVNKQSIRSLTTAREKVDWKRIFFSFGLWSAVTILLTVVAYYAEPANYEINFKPVPFAILAAIAVVLVPMQTSFEEYLFRGYLMQGIGIATRSKLIPLITTSVMFGVMHIANPEIEKLGYILLLYYIGTGFFLGIMTLMDDGMELALGFHAANNLVTALLITSDWTALQTDSVLKDYSIPDAGFDILLPVFIVYPILLFIFSKKYKWSGWREKLTGKLILKDTNNETGYSHD</sequence>
<feature type="transmembrane region" description="Helical" evidence="1">
    <location>
        <begin position="99"/>
        <end position="120"/>
    </location>
</feature>
<keyword evidence="4" id="KW-1185">Reference proteome</keyword>
<dbReference type="InterPro" id="IPR003675">
    <property type="entry name" value="Rce1/LyrA-like_dom"/>
</dbReference>
<evidence type="ECO:0000259" key="2">
    <source>
        <dbReference type="Pfam" id="PF02517"/>
    </source>
</evidence>
<evidence type="ECO:0000256" key="1">
    <source>
        <dbReference type="SAM" id="Phobius"/>
    </source>
</evidence>